<dbReference type="Pfam" id="PF02517">
    <property type="entry name" value="Rce1-like"/>
    <property type="match status" value="1"/>
</dbReference>
<dbReference type="InterPro" id="IPR003675">
    <property type="entry name" value="Rce1/LyrA-like_dom"/>
</dbReference>
<organism evidence="3">
    <name type="scientific">marine metagenome</name>
    <dbReference type="NCBI Taxonomy" id="408172"/>
    <lineage>
        <taxon>unclassified sequences</taxon>
        <taxon>metagenomes</taxon>
        <taxon>ecological metagenomes</taxon>
    </lineage>
</organism>
<feature type="transmembrane region" description="Helical" evidence="1">
    <location>
        <begin position="106"/>
        <end position="128"/>
    </location>
</feature>
<sequence>MPAKRLLVLALCGEGVLVLVACSWTWVSDLPLVFSTISIGAALGAGILTAAGFSFLNYYLLRYAPEVLGVCSLRQIHREVFRPLFARVGVLEIAGISLAAGLGEELLFRGVLQPELGLIPASLLFGVLHIGGGRQIAFGVWAAICGGGLGILAQATGGWFAPTVAHVLYDAAALTYIRWGPREHQQAIPS</sequence>
<dbReference type="EMBL" id="UINC01006856">
    <property type="protein sequence ID" value="SVA30035.1"/>
    <property type="molecule type" value="Genomic_DNA"/>
</dbReference>
<name>A0A381UPE6_9ZZZZ</name>
<reference evidence="3" key="1">
    <citation type="submission" date="2018-05" db="EMBL/GenBank/DDBJ databases">
        <authorList>
            <person name="Lanie J.A."/>
            <person name="Ng W.-L."/>
            <person name="Kazmierczak K.M."/>
            <person name="Andrzejewski T.M."/>
            <person name="Davidsen T.M."/>
            <person name="Wayne K.J."/>
            <person name="Tettelin H."/>
            <person name="Glass J.I."/>
            <person name="Rusch D."/>
            <person name="Podicherti R."/>
            <person name="Tsui H.-C.T."/>
            <person name="Winkler M.E."/>
        </authorList>
    </citation>
    <scope>NUCLEOTIDE SEQUENCE</scope>
</reference>
<feature type="domain" description="CAAX prenyl protease 2/Lysostaphin resistance protein A-like" evidence="2">
    <location>
        <begin position="90"/>
        <end position="171"/>
    </location>
</feature>
<dbReference type="GO" id="GO:0080120">
    <property type="term" value="P:CAAX-box protein maturation"/>
    <property type="evidence" value="ECO:0007669"/>
    <property type="project" value="UniProtKB-ARBA"/>
</dbReference>
<protein>
    <recommendedName>
        <fullName evidence="2">CAAX prenyl protease 2/Lysostaphin resistance protein A-like domain-containing protein</fullName>
    </recommendedName>
</protein>
<keyword evidence="1" id="KW-0472">Membrane</keyword>
<evidence type="ECO:0000313" key="3">
    <source>
        <dbReference type="EMBL" id="SVA30035.1"/>
    </source>
</evidence>
<dbReference type="AlphaFoldDB" id="A0A381UPE6"/>
<feature type="transmembrane region" description="Helical" evidence="1">
    <location>
        <begin position="7"/>
        <end position="27"/>
    </location>
</feature>
<keyword evidence="1" id="KW-0812">Transmembrane</keyword>
<evidence type="ECO:0000259" key="2">
    <source>
        <dbReference type="Pfam" id="PF02517"/>
    </source>
</evidence>
<dbReference type="GO" id="GO:0004175">
    <property type="term" value="F:endopeptidase activity"/>
    <property type="evidence" value="ECO:0007669"/>
    <property type="project" value="UniProtKB-ARBA"/>
</dbReference>
<accession>A0A381UPE6</accession>
<feature type="transmembrane region" description="Helical" evidence="1">
    <location>
        <begin position="33"/>
        <end position="60"/>
    </location>
</feature>
<feature type="transmembrane region" description="Helical" evidence="1">
    <location>
        <begin position="135"/>
        <end position="153"/>
    </location>
</feature>
<feature type="transmembrane region" description="Helical" evidence="1">
    <location>
        <begin position="80"/>
        <end position="100"/>
    </location>
</feature>
<gene>
    <name evidence="3" type="ORF">METZ01_LOCUS82889</name>
</gene>
<evidence type="ECO:0000256" key="1">
    <source>
        <dbReference type="SAM" id="Phobius"/>
    </source>
</evidence>
<keyword evidence="1" id="KW-1133">Transmembrane helix</keyword>
<proteinExistence type="predicted"/>